<feature type="compositionally biased region" description="Gly residues" evidence="1">
    <location>
        <begin position="394"/>
        <end position="409"/>
    </location>
</feature>
<dbReference type="InterPro" id="IPR011333">
    <property type="entry name" value="SKP1/BTB/POZ_sf"/>
</dbReference>
<accession>A0A6A6Z8H5</accession>
<feature type="region of interest" description="Disordered" evidence="1">
    <location>
        <begin position="252"/>
        <end position="442"/>
    </location>
</feature>
<dbReference type="PANTHER" id="PTHR47843">
    <property type="entry name" value="BTB DOMAIN-CONTAINING PROTEIN-RELATED"/>
    <property type="match status" value="1"/>
</dbReference>
<dbReference type="InterPro" id="IPR000210">
    <property type="entry name" value="BTB/POZ_dom"/>
</dbReference>
<protein>
    <recommendedName>
        <fullName evidence="2">BTB domain-containing protein</fullName>
    </recommendedName>
</protein>
<organism evidence="3">
    <name type="scientific">Mytilinidion resinicola</name>
    <dbReference type="NCBI Taxonomy" id="574789"/>
    <lineage>
        <taxon>Eukaryota</taxon>
        <taxon>Fungi</taxon>
        <taxon>Dikarya</taxon>
        <taxon>Ascomycota</taxon>
        <taxon>Pezizomycotina</taxon>
        <taxon>Dothideomycetes</taxon>
        <taxon>Pleosporomycetidae</taxon>
        <taxon>Mytilinidiales</taxon>
        <taxon>Mytilinidiaceae</taxon>
        <taxon>Mytilinidion</taxon>
    </lineage>
</organism>
<dbReference type="SUPFAM" id="SSF54695">
    <property type="entry name" value="POZ domain"/>
    <property type="match status" value="1"/>
</dbReference>
<dbReference type="OrthoDB" id="194443at2759"/>
<dbReference type="CDD" id="cd18186">
    <property type="entry name" value="BTB_POZ_ZBTB_KLHL-like"/>
    <property type="match status" value="1"/>
</dbReference>
<sequence length="442" mass="47720">MGHWQERIVFVRDFAFNSPRFRMATNIGDAPATTFAELLSGPLVDIYVGPSKRHWALHRNLLCHHSEQLAAELLPSNDAKKKTPDKLELLDDDPSGFELLVKWLYQGKLDDVSDMADPNRMYDYAVYCHKLYLLCERFDMPQLKNIAMDQYRKGLSEAELVPDADEINEIYRKSSPGSPFRRLMTKIAARQIMDPASEKDAESYRACFDGTPDFAIDLVNAIRLGTGGMLFEDPTEARDDCTYHDHDAGPNCHIKGKGRAKPGFLAPPPRPQARSTRSNGNGTGHSIGIGHSTSNSKHHVASSSAADGRPSASRASSSASKSSDSTFRSADSPTASPSPTRRLSRRPSPPRLVNGLDEHRDGDSSNAQLKPAGSSGEVPSESNVSVRRKSSGAGTRGGNGGGATGGGRGASPPAAAPPTTPVDSPKRAPPKLRRRTSPPGQS</sequence>
<evidence type="ECO:0000256" key="1">
    <source>
        <dbReference type="SAM" id="MobiDB-lite"/>
    </source>
</evidence>
<reference evidence="5" key="2">
    <citation type="submission" date="2020-04" db="EMBL/GenBank/DDBJ databases">
        <authorList>
            <consortium name="NCBI Genome Project"/>
        </authorList>
    </citation>
    <scope>NUCLEOTIDE SEQUENCE</scope>
    <source>
        <strain evidence="5">CBS 304.34</strain>
    </source>
</reference>
<dbReference type="EMBL" id="MU003692">
    <property type="protein sequence ID" value="KAF2817019.1"/>
    <property type="molecule type" value="Genomic_DNA"/>
</dbReference>
<keyword evidence="4" id="KW-1185">Reference proteome</keyword>
<dbReference type="AlphaFoldDB" id="A0A6A6Z8H5"/>
<dbReference type="RefSeq" id="XP_033583983.1">
    <property type="nucleotide sequence ID" value="XM_033718540.1"/>
</dbReference>
<feature type="domain" description="BTB" evidence="2">
    <location>
        <begin position="44"/>
        <end position="113"/>
    </location>
</feature>
<evidence type="ECO:0000313" key="3">
    <source>
        <dbReference type="EMBL" id="KAF2817019.1"/>
    </source>
</evidence>
<dbReference type="GeneID" id="54459433"/>
<dbReference type="Proteomes" id="UP000504636">
    <property type="component" value="Unplaced"/>
</dbReference>
<reference evidence="3 5" key="1">
    <citation type="journal article" date="2020" name="Stud. Mycol.">
        <title>101 Dothideomycetes genomes: a test case for predicting lifestyles and emergence of pathogens.</title>
        <authorList>
            <person name="Haridas S."/>
            <person name="Albert R."/>
            <person name="Binder M."/>
            <person name="Bloem J."/>
            <person name="Labutti K."/>
            <person name="Salamov A."/>
            <person name="Andreopoulos B."/>
            <person name="Baker S."/>
            <person name="Barry K."/>
            <person name="Bills G."/>
            <person name="Bluhm B."/>
            <person name="Cannon C."/>
            <person name="Castanera R."/>
            <person name="Culley D."/>
            <person name="Daum C."/>
            <person name="Ezra D."/>
            <person name="Gonzalez J."/>
            <person name="Henrissat B."/>
            <person name="Kuo A."/>
            <person name="Liang C."/>
            <person name="Lipzen A."/>
            <person name="Lutzoni F."/>
            <person name="Magnuson J."/>
            <person name="Mondo S."/>
            <person name="Nolan M."/>
            <person name="Ohm R."/>
            <person name="Pangilinan J."/>
            <person name="Park H.-J."/>
            <person name="Ramirez L."/>
            <person name="Alfaro M."/>
            <person name="Sun H."/>
            <person name="Tritt A."/>
            <person name="Yoshinaga Y."/>
            <person name="Zwiers L.-H."/>
            <person name="Turgeon B."/>
            <person name="Goodwin S."/>
            <person name="Spatafora J."/>
            <person name="Crous P."/>
            <person name="Grigoriev I."/>
        </authorList>
    </citation>
    <scope>NUCLEOTIDE SEQUENCE</scope>
    <source>
        <strain evidence="3 5">CBS 304.34</strain>
    </source>
</reference>
<dbReference type="Gene3D" id="3.30.710.10">
    <property type="entry name" value="Potassium Channel Kv1.1, Chain A"/>
    <property type="match status" value="1"/>
</dbReference>
<dbReference type="Pfam" id="PF00651">
    <property type="entry name" value="BTB"/>
    <property type="match status" value="1"/>
</dbReference>
<evidence type="ECO:0000259" key="2">
    <source>
        <dbReference type="PROSITE" id="PS50097"/>
    </source>
</evidence>
<dbReference type="PANTHER" id="PTHR47843:SF2">
    <property type="entry name" value="BTB DOMAIN-CONTAINING PROTEIN"/>
    <property type="match status" value="1"/>
</dbReference>
<dbReference type="PROSITE" id="PS50097">
    <property type="entry name" value="BTB"/>
    <property type="match status" value="1"/>
</dbReference>
<gene>
    <name evidence="3 5" type="ORF">BDZ99DRAFT_456819</name>
</gene>
<evidence type="ECO:0000313" key="5">
    <source>
        <dbReference type="RefSeq" id="XP_033583983.1"/>
    </source>
</evidence>
<evidence type="ECO:0000313" key="4">
    <source>
        <dbReference type="Proteomes" id="UP000504636"/>
    </source>
</evidence>
<reference evidence="5" key="3">
    <citation type="submission" date="2025-04" db="UniProtKB">
        <authorList>
            <consortium name="RefSeq"/>
        </authorList>
    </citation>
    <scope>IDENTIFICATION</scope>
    <source>
        <strain evidence="5">CBS 304.34</strain>
    </source>
</reference>
<feature type="compositionally biased region" description="Low complexity" evidence="1">
    <location>
        <begin position="301"/>
        <end position="341"/>
    </location>
</feature>
<proteinExistence type="predicted"/>
<name>A0A6A6Z8H5_9PEZI</name>